<gene>
    <name evidence="2" type="primary">LOC139354446</name>
</gene>
<keyword evidence="1" id="KW-1185">Reference proteome</keyword>
<accession>A0ABM4TXU9</accession>
<name>A0ABM4TXU9_DROSZ</name>
<evidence type="ECO:0000313" key="1">
    <source>
        <dbReference type="Proteomes" id="UP001652628"/>
    </source>
</evidence>
<evidence type="ECO:0008006" key="3">
    <source>
        <dbReference type="Google" id="ProtNLM"/>
    </source>
</evidence>
<dbReference type="GeneID" id="139354446"/>
<evidence type="ECO:0000313" key="2">
    <source>
        <dbReference type="RefSeq" id="XP_070854783.1"/>
    </source>
</evidence>
<dbReference type="RefSeq" id="XP_070854783.1">
    <property type="nucleotide sequence ID" value="XM_070998682.1"/>
</dbReference>
<reference evidence="2" key="1">
    <citation type="submission" date="2025-08" db="UniProtKB">
        <authorList>
            <consortium name="RefSeq"/>
        </authorList>
    </citation>
    <scope>IDENTIFICATION</scope>
</reference>
<sequence>MYRCVRVSEPDNYLQSILWRDKKGKELEDYKLDTVTYGTKPASFLFVRAMHQLAIYERDSFPAGSVALQQDFYVDDFISGGSSVGEAIEKMRQTSEILARGDFKLRKWCSSHSDFFKDVSDDDKEKYLKFGLAWDPATEKQLFSLSSLDPGSKASRRPVLATIARFYDPEGFLAQ</sequence>
<protein>
    <recommendedName>
        <fullName evidence="3">Reverse transcriptase</fullName>
    </recommendedName>
</protein>
<dbReference type="Proteomes" id="UP001652628">
    <property type="component" value="Chromosome 2"/>
</dbReference>
<dbReference type="InterPro" id="IPR043502">
    <property type="entry name" value="DNA/RNA_pol_sf"/>
</dbReference>
<proteinExistence type="predicted"/>
<organism evidence="1 2">
    <name type="scientific">Drosophila suzukii</name>
    <name type="common">Spotted-wing drosophila fruit fly</name>
    <dbReference type="NCBI Taxonomy" id="28584"/>
    <lineage>
        <taxon>Eukaryota</taxon>
        <taxon>Metazoa</taxon>
        <taxon>Ecdysozoa</taxon>
        <taxon>Arthropoda</taxon>
        <taxon>Hexapoda</taxon>
        <taxon>Insecta</taxon>
        <taxon>Pterygota</taxon>
        <taxon>Neoptera</taxon>
        <taxon>Endopterygota</taxon>
        <taxon>Diptera</taxon>
        <taxon>Brachycera</taxon>
        <taxon>Muscomorpha</taxon>
        <taxon>Ephydroidea</taxon>
        <taxon>Drosophilidae</taxon>
        <taxon>Drosophila</taxon>
        <taxon>Sophophora</taxon>
    </lineage>
</organism>
<dbReference type="SUPFAM" id="SSF56672">
    <property type="entry name" value="DNA/RNA polymerases"/>
    <property type="match status" value="1"/>
</dbReference>
<dbReference type="PANTHER" id="PTHR47331">
    <property type="entry name" value="PHD-TYPE DOMAIN-CONTAINING PROTEIN"/>
    <property type="match status" value="1"/>
</dbReference>